<dbReference type="EMBL" id="LXQA010245153">
    <property type="protein sequence ID" value="MCI37486.1"/>
    <property type="molecule type" value="Genomic_DNA"/>
</dbReference>
<proteinExistence type="predicted"/>
<protein>
    <submittedName>
        <fullName evidence="1">Uncharacterized protein</fullName>
    </submittedName>
</protein>
<dbReference type="Proteomes" id="UP000265520">
    <property type="component" value="Unassembled WGS sequence"/>
</dbReference>
<evidence type="ECO:0000313" key="1">
    <source>
        <dbReference type="EMBL" id="MCI37486.1"/>
    </source>
</evidence>
<keyword evidence="2" id="KW-1185">Reference proteome</keyword>
<comment type="caution">
    <text evidence="1">The sequence shown here is derived from an EMBL/GenBank/DDBJ whole genome shotgun (WGS) entry which is preliminary data.</text>
</comment>
<organism evidence="1 2">
    <name type="scientific">Trifolium medium</name>
    <dbReference type="NCBI Taxonomy" id="97028"/>
    <lineage>
        <taxon>Eukaryota</taxon>
        <taxon>Viridiplantae</taxon>
        <taxon>Streptophyta</taxon>
        <taxon>Embryophyta</taxon>
        <taxon>Tracheophyta</taxon>
        <taxon>Spermatophyta</taxon>
        <taxon>Magnoliopsida</taxon>
        <taxon>eudicotyledons</taxon>
        <taxon>Gunneridae</taxon>
        <taxon>Pentapetalae</taxon>
        <taxon>rosids</taxon>
        <taxon>fabids</taxon>
        <taxon>Fabales</taxon>
        <taxon>Fabaceae</taxon>
        <taxon>Papilionoideae</taxon>
        <taxon>50 kb inversion clade</taxon>
        <taxon>NPAAA clade</taxon>
        <taxon>Hologalegina</taxon>
        <taxon>IRL clade</taxon>
        <taxon>Trifolieae</taxon>
        <taxon>Trifolium</taxon>
    </lineage>
</organism>
<sequence length="67" mass="7295">AGFCHLRAAQGVMACCAIYAEEVGVSSVNCAPRRRGWRIAPVCWKNASGRLGQWRVAQLHPARRASS</sequence>
<dbReference type="AlphaFoldDB" id="A0A392RPL1"/>
<reference evidence="1 2" key="1">
    <citation type="journal article" date="2018" name="Front. Plant Sci.">
        <title>Red Clover (Trifolium pratense) and Zigzag Clover (T. medium) - A Picture of Genomic Similarities and Differences.</title>
        <authorList>
            <person name="Dluhosova J."/>
            <person name="Istvanek J."/>
            <person name="Nedelnik J."/>
            <person name="Repkova J."/>
        </authorList>
    </citation>
    <scope>NUCLEOTIDE SEQUENCE [LARGE SCALE GENOMIC DNA]</scope>
    <source>
        <strain evidence="2">cv. 10/8</strain>
        <tissue evidence="1">Leaf</tissue>
    </source>
</reference>
<accession>A0A392RPL1</accession>
<name>A0A392RPL1_9FABA</name>
<feature type="non-terminal residue" evidence="1">
    <location>
        <position position="1"/>
    </location>
</feature>
<evidence type="ECO:0000313" key="2">
    <source>
        <dbReference type="Proteomes" id="UP000265520"/>
    </source>
</evidence>